<organism evidence="8 9">
    <name type="scientific">Thiomonas delicata</name>
    <name type="common">Thiomonas cuprina</name>
    <dbReference type="NCBI Taxonomy" id="364030"/>
    <lineage>
        <taxon>Bacteria</taxon>
        <taxon>Pseudomonadati</taxon>
        <taxon>Pseudomonadota</taxon>
        <taxon>Betaproteobacteria</taxon>
        <taxon>Burkholderiales</taxon>
        <taxon>Thiomonas</taxon>
    </lineage>
</organism>
<gene>
    <name evidence="8" type="primary">insH</name>
    <name evidence="8" type="ORF">THIARS_50215</name>
</gene>
<sequence length="301" mass="33356">MNRVVSWSELVSLIAPHAPTPGAKGGRPPFAVETLLRIHFLQQWFNLSDPTMEEALYDTPMFREFAGLDAGEDNLPDESTILRFRHLLEAHNLSLQILGTVNATLAAKGLLLKSGTVVDATLIAAPSSTKNSSGQRDPEMHQTKKGNQWHFGMKAHIGVDADSGLVHTVVGTAANVNDLTQAHALVHGEETDVFADTGYQGVGKRDETQDIAVNWHVAMRPGKRKALEKDTPIGAIMGQLEQVKARIRVKVEHPLRVIKRQFGHVKVRYRGLAKNTAQLYTLFALSNLWMVRRTLLQERRA</sequence>
<dbReference type="GO" id="GO:0003677">
    <property type="term" value="F:DNA binding"/>
    <property type="evidence" value="ECO:0007669"/>
    <property type="project" value="UniProtKB-KW"/>
</dbReference>
<protein>
    <submittedName>
        <fullName evidence="8">IS5 transposase and trans-activator Rac prophage</fullName>
    </submittedName>
</protein>
<dbReference type="PANTHER" id="PTHR35604">
    <property type="entry name" value="TRANSPOSASE INSH FOR INSERTION SEQUENCE ELEMENT IS5A-RELATED"/>
    <property type="match status" value="1"/>
</dbReference>
<evidence type="ECO:0000256" key="3">
    <source>
        <dbReference type="ARBA" id="ARBA00022578"/>
    </source>
</evidence>
<evidence type="ECO:0000313" key="8">
    <source>
        <dbReference type="EMBL" id="SBP86967.1"/>
    </source>
</evidence>
<evidence type="ECO:0000259" key="6">
    <source>
        <dbReference type="Pfam" id="PF01609"/>
    </source>
</evidence>
<evidence type="ECO:0000256" key="4">
    <source>
        <dbReference type="ARBA" id="ARBA00023125"/>
    </source>
</evidence>
<evidence type="ECO:0000313" key="9">
    <source>
        <dbReference type="Proteomes" id="UP000214566"/>
    </source>
</evidence>
<dbReference type="Pfam" id="PF05598">
    <property type="entry name" value="DUF772"/>
    <property type="match status" value="1"/>
</dbReference>
<dbReference type="InterPro" id="IPR047959">
    <property type="entry name" value="Transpos_IS5"/>
</dbReference>
<evidence type="ECO:0000259" key="7">
    <source>
        <dbReference type="Pfam" id="PF05598"/>
    </source>
</evidence>
<dbReference type="AlphaFoldDB" id="A0A238D125"/>
<evidence type="ECO:0000256" key="1">
    <source>
        <dbReference type="ARBA" id="ARBA00003544"/>
    </source>
</evidence>
<dbReference type="PANTHER" id="PTHR35604:SF2">
    <property type="entry name" value="TRANSPOSASE INSH FOR INSERTION SEQUENCE ELEMENT IS5A-RELATED"/>
    <property type="match status" value="1"/>
</dbReference>
<dbReference type="EMBL" id="FLMQ01000045">
    <property type="protein sequence ID" value="SBP86967.1"/>
    <property type="molecule type" value="Genomic_DNA"/>
</dbReference>
<dbReference type="OrthoDB" id="9774608at2"/>
<comment type="function">
    <text evidence="1">Involved in the transposition of the insertion sequence IS5.</text>
</comment>
<accession>A0A238D125</accession>
<evidence type="ECO:0000256" key="5">
    <source>
        <dbReference type="ARBA" id="ARBA00023172"/>
    </source>
</evidence>
<feature type="domain" description="Transposase InsH N-terminal" evidence="7">
    <location>
        <begin position="1"/>
        <end position="86"/>
    </location>
</feature>
<dbReference type="Proteomes" id="UP000214566">
    <property type="component" value="Unassembled WGS sequence"/>
</dbReference>
<dbReference type="NCBIfam" id="NF033581">
    <property type="entry name" value="transpos_IS5_4"/>
    <property type="match status" value="1"/>
</dbReference>
<name>A0A238D125_THIDL</name>
<dbReference type="InterPro" id="IPR008490">
    <property type="entry name" value="Transposase_InsH_N"/>
</dbReference>
<dbReference type="Pfam" id="PF01609">
    <property type="entry name" value="DDE_Tnp_1"/>
    <property type="match status" value="1"/>
</dbReference>
<dbReference type="GO" id="GO:0004803">
    <property type="term" value="F:transposase activity"/>
    <property type="evidence" value="ECO:0007669"/>
    <property type="project" value="InterPro"/>
</dbReference>
<feature type="domain" description="Transposase IS4-like" evidence="6">
    <location>
        <begin position="113"/>
        <end position="288"/>
    </location>
</feature>
<keyword evidence="3" id="KW-0815">Transposition</keyword>
<dbReference type="InterPro" id="IPR002559">
    <property type="entry name" value="Transposase_11"/>
</dbReference>
<keyword evidence="5" id="KW-0233">DNA recombination</keyword>
<dbReference type="GO" id="GO:0006313">
    <property type="term" value="P:DNA transposition"/>
    <property type="evidence" value="ECO:0007669"/>
    <property type="project" value="InterPro"/>
</dbReference>
<comment type="similarity">
    <text evidence="2">Belongs to the transposase 11 family.</text>
</comment>
<keyword evidence="4" id="KW-0238">DNA-binding</keyword>
<proteinExistence type="inferred from homology"/>
<keyword evidence="9" id="KW-1185">Reference proteome</keyword>
<reference evidence="8 9" key="1">
    <citation type="submission" date="2016-06" db="EMBL/GenBank/DDBJ databases">
        <authorList>
            <person name="Kjaerup R.B."/>
            <person name="Dalgaard T.S."/>
            <person name="Juul-Madsen H.R."/>
        </authorList>
    </citation>
    <scope>NUCLEOTIDE SEQUENCE [LARGE SCALE GENOMIC DNA]</scope>
    <source>
        <strain evidence="8 9">DSM 16361</strain>
    </source>
</reference>
<evidence type="ECO:0000256" key="2">
    <source>
        <dbReference type="ARBA" id="ARBA00010075"/>
    </source>
</evidence>